<protein>
    <submittedName>
        <fullName evidence="5">Dehydrogenase multihelical</fullName>
    </submittedName>
</protein>
<feature type="domain" description="3-hydroxyacyl-CoA dehydrogenase C-terminal" evidence="3">
    <location>
        <begin position="188"/>
        <end position="231"/>
    </location>
</feature>
<dbReference type="OrthoDB" id="2021159at2759"/>
<dbReference type="Gene3D" id="1.10.1040.10">
    <property type="entry name" value="N-(1-d-carboxylethyl)-l-norvaline Dehydrogenase, domain 2"/>
    <property type="match status" value="1"/>
</dbReference>
<feature type="domain" description="3-hydroxyacyl-CoA dehydrogenase NAD binding" evidence="4">
    <location>
        <begin position="8"/>
        <end position="183"/>
    </location>
</feature>
<dbReference type="InterPro" id="IPR008927">
    <property type="entry name" value="6-PGluconate_DH-like_C_sf"/>
</dbReference>
<dbReference type="GeneID" id="81371773"/>
<reference evidence="5" key="1">
    <citation type="submission" date="2022-12" db="EMBL/GenBank/DDBJ databases">
        <authorList>
            <person name="Petersen C."/>
        </authorList>
    </citation>
    <scope>NUCLEOTIDE SEQUENCE</scope>
    <source>
        <strain evidence="5">IBT 29677</strain>
    </source>
</reference>
<dbReference type="PANTHER" id="PTHR48075:SF1">
    <property type="entry name" value="LAMBDA-CRYSTALLIN HOMOLOG"/>
    <property type="match status" value="1"/>
</dbReference>
<dbReference type="InterPro" id="IPR006176">
    <property type="entry name" value="3-OHacyl-CoA_DH_NAD-bd"/>
</dbReference>
<sequence>MALLPIKTVGVIGAGLMGASWTALFLAKGLQVIVTDPAPGAKEMLHDFLNERWPTMARLGIKHGASLDNYKFVPDISAYLGHIDFVQENGPERLDFKRKLFAHLDSNTREHVILASSSSGLPSSQFVTDCKRNPARVLIGHPFNPPHLVPLVEVVPNPNTGTAYVKAALEFYRGLDKEPVLVNRETPGFVANRLQAALCAEAYSLISRGIVSARDLDKTVTSGIGLRWALNGPIMTNVLGGGRDFKYFMNHLGPALKTWSDDMRDHEFDFSREKIDVLDKIVQEWVSTVDIDGVERKRDNYIVGMINNESDASI</sequence>
<dbReference type="InterPro" id="IPR006108">
    <property type="entry name" value="3HC_DH_C"/>
</dbReference>
<evidence type="ECO:0000313" key="5">
    <source>
        <dbReference type="EMBL" id="KAJ5392666.1"/>
    </source>
</evidence>
<dbReference type="GO" id="GO:0070403">
    <property type="term" value="F:NAD+ binding"/>
    <property type="evidence" value="ECO:0007669"/>
    <property type="project" value="InterPro"/>
</dbReference>
<dbReference type="InterPro" id="IPR013328">
    <property type="entry name" value="6PGD_dom2"/>
</dbReference>
<dbReference type="SUPFAM" id="SSF48179">
    <property type="entry name" value="6-phosphogluconate dehydrogenase C-terminal domain-like"/>
    <property type="match status" value="1"/>
</dbReference>
<keyword evidence="6" id="KW-1185">Reference proteome</keyword>
<dbReference type="Pfam" id="PF02737">
    <property type="entry name" value="3HCDH_N"/>
    <property type="match status" value="1"/>
</dbReference>
<name>A0A9W9W0J0_9EURO</name>
<reference evidence="5" key="2">
    <citation type="journal article" date="2023" name="IMA Fungus">
        <title>Comparative genomic study of the Penicillium genus elucidates a diverse pangenome and 15 lateral gene transfer events.</title>
        <authorList>
            <person name="Petersen C."/>
            <person name="Sorensen T."/>
            <person name="Nielsen M.R."/>
            <person name="Sondergaard T.E."/>
            <person name="Sorensen J.L."/>
            <person name="Fitzpatrick D.A."/>
            <person name="Frisvad J.C."/>
            <person name="Nielsen K.L."/>
        </authorList>
    </citation>
    <scope>NUCLEOTIDE SEQUENCE</scope>
    <source>
        <strain evidence="5">IBT 29677</strain>
    </source>
</reference>
<dbReference type="PANTHER" id="PTHR48075">
    <property type="entry name" value="3-HYDROXYACYL-COA DEHYDROGENASE FAMILY PROTEIN"/>
    <property type="match status" value="1"/>
</dbReference>
<dbReference type="GO" id="GO:0006631">
    <property type="term" value="P:fatty acid metabolic process"/>
    <property type="evidence" value="ECO:0007669"/>
    <property type="project" value="InterPro"/>
</dbReference>
<dbReference type="SUPFAM" id="SSF51735">
    <property type="entry name" value="NAD(P)-binding Rossmann-fold domains"/>
    <property type="match status" value="1"/>
</dbReference>
<proteinExistence type="inferred from homology"/>
<evidence type="ECO:0000256" key="2">
    <source>
        <dbReference type="ARBA" id="ARBA00023002"/>
    </source>
</evidence>
<dbReference type="InterPro" id="IPR036291">
    <property type="entry name" value="NAD(P)-bd_dom_sf"/>
</dbReference>
<evidence type="ECO:0000259" key="4">
    <source>
        <dbReference type="Pfam" id="PF02737"/>
    </source>
</evidence>
<evidence type="ECO:0000313" key="6">
    <source>
        <dbReference type="Proteomes" id="UP001147747"/>
    </source>
</evidence>
<evidence type="ECO:0000259" key="3">
    <source>
        <dbReference type="Pfam" id="PF00725"/>
    </source>
</evidence>
<gene>
    <name evidence="5" type="ORF">N7509_008156</name>
</gene>
<keyword evidence="2" id="KW-0560">Oxidoreductase</keyword>
<dbReference type="Proteomes" id="UP001147747">
    <property type="component" value="Unassembled WGS sequence"/>
</dbReference>
<dbReference type="RefSeq" id="XP_056488344.1">
    <property type="nucleotide sequence ID" value="XM_056632793.1"/>
</dbReference>
<dbReference type="EMBL" id="JAPZBU010000008">
    <property type="protein sequence ID" value="KAJ5392666.1"/>
    <property type="molecule type" value="Genomic_DNA"/>
</dbReference>
<organism evidence="5 6">
    <name type="scientific">Penicillium cosmopolitanum</name>
    <dbReference type="NCBI Taxonomy" id="1131564"/>
    <lineage>
        <taxon>Eukaryota</taxon>
        <taxon>Fungi</taxon>
        <taxon>Dikarya</taxon>
        <taxon>Ascomycota</taxon>
        <taxon>Pezizomycotina</taxon>
        <taxon>Eurotiomycetes</taxon>
        <taxon>Eurotiomycetidae</taxon>
        <taxon>Eurotiales</taxon>
        <taxon>Aspergillaceae</taxon>
        <taxon>Penicillium</taxon>
    </lineage>
</organism>
<dbReference type="Pfam" id="PF00725">
    <property type="entry name" value="3HCDH"/>
    <property type="match status" value="1"/>
</dbReference>
<comment type="caution">
    <text evidence="5">The sequence shown here is derived from an EMBL/GenBank/DDBJ whole genome shotgun (WGS) entry which is preliminary data.</text>
</comment>
<dbReference type="Gene3D" id="3.40.50.720">
    <property type="entry name" value="NAD(P)-binding Rossmann-like Domain"/>
    <property type="match status" value="1"/>
</dbReference>
<comment type="similarity">
    <text evidence="1">Belongs to the 3-hydroxyacyl-CoA dehydrogenase family.</text>
</comment>
<evidence type="ECO:0000256" key="1">
    <source>
        <dbReference type="ARBA" id="ARBA00009463"/>
    </source>
</evidence>
<dbReference type="AlphaFoldDB" id="A0A9W9W0J0"/>
<dbReference type="GO" id="GO:0050104">
    <property type="term" value="F:L-gulonate 3-dehydrogenase activity"/>
    <property type="evidence" value="ECO:0007669"/>
    <property type="project" value="TreeGrafter"/>
</dbReference>
<accession>A0A9W9W0J0</accession>